<dbReference type="EC" id="1.1.1.-" evidence="5"/>
<dbReference type="Pfam" id="PF00465">
    <property type="entry name" value="Fe-ADH"/>
    <property type="match status" value="1"/>
</dbReference>
<evidence type="ECO:0000313" key="6">
    <source>
        <dbReference type="Proteomes" id="UP000064893"/>
    </source>
</evidence>
<dbReference type="GO" id="GO:1990362">
    <property type="term" value="F:butanol dehydrogenase (NAD+) activity"/>
    <property type="evidence" value="ECO:0007669"/>
    <property type="project" value="InterPro"/>
</dbReference>
<evidence type="ECO:0000313" key="5">
    <source>
        <dbReference type="EMBL" id="ALO15255.1"/>
    </source>
</evidence>
<gene>
    <name evidence="5" type="primary">bdhA</name>
    <name evidence="5" type="ORF">L21SP5_01612</name>
</gene>
<dbReference type="GO" id="GO:0046872">
    <property type="term" value="F:metal ion binding"/>
    <property type="evidence" value="ECO:0007669"/>
    <property type="project" value="InterPro"/>
</dbReference>
<protein>
    <submittedName>
        <fullName evidence="5">NADH-dependent butanol dehydrogenase A</fullName>
        <ecNumber evidence="5">1.1.1.-</ecNumber>
    </submittedName>
</protein>
<keyword evidence="6" id="KW-1185">Reference proteome</keyword>
<evidence type="ECO:0000259" key="4">
    <source>
        <dbReference type="Pfam" id="PF25137"/>
    </source>
</evidence>
<keyword evidence="2 5" id="KW-0560">Oxidoreductase</keyword>
<dbReference type="GO" id="GO:0005829">
    <property type="term" value="C:cytosol"/>
    <property type="evidence" value="ECO:0007669"/>
    <property type="project" value="TreeGrafter"/>
</dbReference>
<dbReference type="FunFam" id="3.40.50.1970:FF:000003">
    <property type="entry name" value="Alcohol dehydrogenase, iron-containing"/>
    <property type="match status" value="1"/>
</dbReference>
<feature type="domain" description="Alcohol dehydrogenase iron-type/glycerol dehydrogenase GldA" evidence="3">
    <location>
        <begin position="9"/>
        <end position="177"/>
    </location>
</feature>
<dbReference type="AlphaFoldDB" id="A0A0S2HYW2"/>
<dbReference type="InterPro" id="IPR044731">
    <property type="entry name" value="BDH-like"/>
</dbReference>
<dbReference type="InterPro" id="IPR001670">
    <property type="entry name" value="ADH_Fe/GldA"/>
</dbReference>
<feature type="domain" description="Fe-containing alcohol dehydrogenase-like C-terminal" evidence="4">
    <location>
        <begin position="188"/>
        <end position="352"/>
    </location>
</feature>
<dbReference type="CDD" id="cd08187">
    <property type="entry name" value="BDH"/>
    <property type="match status" value="1"/>
</dbReference>
<dbReference type="Proteomes" id="UP000064893">
    <property type="component" value="Chromosome"/>
</dbReference>
<proteinExistence type="inferred from homology"/>
<dbReference type="PANTHER" id="PTHR43633">
    <property type="entry name" value="ALCOHOL DEHYDROGENASE YQHD"/>
    <property type="match status" value="1"/>
</dbReference>
<dbReference type="InterPro" id="IPR056798">
    <property type="entry name" value="ADH_Fe_C"/>
</dbReference>
<dbReference type="PANTHER" id="PTHR43633:SF1">
    <property type="entry name" value="ALCOHOL DEHYDROGENASE YQHD"/>
    <property type="match status" value="1"/>
</dbReference>
<dbReference type="PATRIC" id="fig|1307839.3.peg.1709"/>
<evidence type="ECO:0000256" key="1">
    <source>
        <dbReference type="ARBA" id="ARBA00007358"/>
    </source>
</evidence>
<dbReference type="Pfam" id="PF25137">
    <property type="entry name" value="ADH_Fe_C"/>
    <property type="match status" value="1"/>
</dbReference>
<reference evidence="5 6" key="1">
    <citation type="submission" date="2015-11" db="EMBL/GenBank/DDBJ databases">
        <title>Description and complete genome sequence of a novel strain predominating in hypersaline microbial mats and representing a new family of the Bacteriodetes phylum.</title>
        <authorList>
            <person name="Spring S."/>
            <person name="Bunk B."/>
            <person name="Sproer C."/>
            <person name="Klenk H.-P."/>
        </authorList>
    </citation>
    <scope>NUCLEOTIDE SEQUENCE [LARGE SCALE GENOMIC DNA]</scope>
    <source>
        <strain evidence="5 6">L21-Spi-D4</strain>
    </source>
</reference>
<dbReference type="RefSeq" id="WP_157754593.1">
    <property type="nucleotide sequence ID" value="NZ_CP013118.1"/>
</dbReference>
<sequence length="383" mass="42566">MENFTAYNPVKVHFGKGVTDNLGATALQYGKKALLMYGKGSTVKHGYYDRVKKQLVENNIDIAEYSGIKSNPVYEDVEAAIALARKEQVDFIVALGGGSVIDSAKIVSLCVQENLNPWHVMIRQQKPQKSMPLLTVLTLAATGTEMNAAAVLQNHKTGQKVGHVNPLAYPKHSFLDPEYTYSVPKNYTAYGIVDMIAHALEAYFGQGVSRLTDKFIISIIQEAMHFGPLVLKEPENYEYRANVMWTGTTALNGMTNWGKKYGDWGVHALGHELSLQFDVPHGASLSIAYPAWMKLQIEKAGTRIAALGQALWGDSDLRATIRNFENFFESIESPVRLQQAGIDVDKRENIIQGLNDNQASGFVYPLIDEERQRVVDFMYEGAL</sequence>
<dbReference type="PROSITE" id="PS00913">
    <property type="entry name" value="ADH_IRON_1"/>
    <property type="match status" value="1"/>
</dbReference>
<dbReference type="Gene3D" id="3.40.50.1970">
    <property type="match status" value="1"/>
</dbReference>
<evidence type="ECO:0000256" key="2">
    <source>
        <dbReference type="ARBA" id="ARBA00023002"/>
    </source>
</evidence>
<evidence type="ECO:0000259" key="3">
    <source>
        <dbReference type="Pfam" id="PF00465"/>
    </source>
</evidence>
<dbReference type="KEGG" id="blq:L21SP5_01612"/>
<dbReference type="OrthoDB" id="9801156at2"/>
<comment type="similarity">
    <text evidence="1">Belongs to the iron-containing alcohol dehydrogenase family.</text>
</comment>
<dbReference type="GO" id="GO:1990002">
    <property type="term" value="F:methylglyoxal reductase (NADPH) (acetol producing) activity"/>
    <property type="evidence" value="ECO:0007669"/>
    <property type="project" value="TreeGrafter"/>
</dbReference>
<dbReference type="SUPFAM" id="SSF56796">
    <property type="entry name" value="Dehydroquinate synthase-like"/>
    <property type="match status" value="1"/>
</dbReference>
<dbReference type="Gene3D" id="1.20.1090.10">
    <property type="entry name" value="Dehydroquinate synthase-like - alpha domain"/>
    <property type="match status" value="1"/>
</dbReference>
<dbReference type="InterPro" id="IPR018211">
    <property type="entry name" value="ADH_Fe_CS"/>
</dbReference>
<accession>A0A0S2HYW2</accession>
<organism evidence="5 6">
    <name type="scientific">Salinivirga cyanobacteriivorans</name>
    <dbReference type="NCBI Taxonomy" id="1307839"/>
    <lineage>
        <taxon>Bacteria</taxon>
        <taxon>Pseudomonadati</taxon>
        <taxon>Bacteroidota</taxon>
        <taxon>Bacteroidia</taxon>
        <taxon>Bacteroidales</taxon>
        <taxon>Salinivirgaceae</taxon>
        <taxon>Salinivirga</taxon>
    </lineage>
</organism>
<name>A0A0S2HYW2_9BACT</name>
<dbReference type="GO" id="GO:0008106">
    <property type="term" value="F:alcohol dehydrogenase (NADP+) activity"/>
    <property type="evidence" value="ECO:0007669"/>
    <property type="project" value="TreeGrafter"/>
</dbReference>
<dbReference type="STRING" id="1307839.L21SP5_01612"/>
<dbReference type="EMBL" id="CP013118">
    <property type="protein sequence ID" value="ALO15255.1"/>
    <property type="molecule type" value="Genomic_DNA"/>
</dbReference>